<evidence type="ECO:0008006" key="4">
    <source>
        <dbReference type="Google" id="ProtNLM"/>
    </source>
</evidence>
<feature type="transmembrane region" description="Helical" evidence="1">
    <location>
        <begin position="210"/>
        <end position="231"/>
    </location>
</feature>
<keyword evidence="1" id="KW-0812">Transmembrane</keyword>
<reference evidence="2 3" key="1">
    <citation type="submission" date="2018-01" db="EMBL/GenBank/DDBJ databases">
        <title>Genome characterization of the sugarcane-associated fungus Trichoderma ghanense CCMA-1212 and their application in lignocelulose bioconversion.</title>
        <authorList>
            <person name="Steindorff A.S."/>
            <person name="Mendes T.D."/>
            <person name="Vilela E.S.D."/>
            <person name="Rodrigues D.S."/>
            <person name="Formighieri E.F."/>
            <person name="Melo I.S."/>
            <person name="Favaro L.C.L."/>
        </authorList>
    </citation>
    <scope>NUCLEOTIDE SEQUENCE [LARGE SCALE GENOMIC DNA]</scope>
    <source>
        <strain evidence="2 3">CCMA-1212</strain>
    </source>
</reference>
<dbReference type="Proteomes" id="UP001642720">
    <property type="component" value="Unassembled WGS sequence"/>
</dbReference>
<keyword evidence="3" id="KW-1185">Reference proteome</keyword>
<protein>
    <recommendedName>
        <fullName evidence="4">SMODS and SLOG-associating 2TM effector domain-containing protein</fullName>
    </recommendedName>
</protein>
<name>A0ABY2GVW1_9HYPO</name>
<dbReference type="EMBL" id="PPTA01000012">
    <property type="protein sequence ID" value="TFA99795.1"/>
    <property type="molecule type" value="Genomic_DNA"/>
</dbReference>
<sequence length="338" mass="36995">MAHSTSLTHKQPPAVEKKRRWSLMLLSSMISAAVALGTMFTIAALMDPGAIGFVAGTTAAGTLWGIATKVLNNLLGSETVSFVLRRYSIQQSYRNTIEQHLGPVLRDATTSIRTNSPFERKNSVYFDVCDGYRFEDKERHMFFRYLIKVLPEPGTPPRPLDEGIPPLDLPAYDPSSTHTIEDKKPTDKGVFSGVQQSTLLGLTSGASASLMSLLLGTAGIILGVIFATMLVNHPSPSKSPEKVALFKEFTNELRCHAHRLLSCATDNNVGLELEVHVAWMPAGAWTSKSVQVKTMACVNRRLSGRVVWTDGTIERGVRRRRERKSIADGTAKSGELLG</sequence>
<dbReference type="RefSeq" id="XP_073555997.1">
    <property type="nucleotide sequence ID" value="XM_073705351.1"/>
</dbReference>
<proteinExistence type="predicted"/>
<accession>A0ABY2GVW1</accession>
<feature type="transmembrane region" description="Helical" evidence="1">
    <location>
        <begin position="50"/>
        <end position="67"/>
    </location>
</feature>
<feature type="transmembrane region" description="Helical" evidence="1">
    <location>
        <begin position="21"/>
        <end position="44"/>
    </location>
</feature>
<evidence type="ECO:0000313" key="2">
    <source>
        <dbReference type="EMBL" id="TFA99795.1"/>
    </source>
</evidence>
<keyword evidence="1" id="KW-0472">Membrane</keyword>
<keyword evidence="1" id="KW-1133">Transmembrane helix</keyword>
<comment type="caution">
    <text evidence="2">The sequence shown here is derived from an EMBL/GenBank/DDBJ whole genome shotgun (WGS) entry which is preliminary data.</text>
</comment>
<evidence type="ECO:0000313" key="3">
    <source>
        <dbReference type="Proteomes" id="UP001642720"/>
    </source>
</evidence>
<gene>
    <name evidence="2" type="ORF">CCMA1212_008207</name>
</gene>
<evidence type="ECO:0000256" key="1">
    <source>
        <dbReference type="SAM" id="Phobius"/>
    </source>
</evidence>
<dbReference type="GeneID" id="300579801"/>
<organism evidence="2 3">
    <name type="scientific">Trichoderma ghanense</name>
    <dbReference type="NCBI Taxonomy" id="65468"/>
    <lineage>
        <taxon>Eukaryota</taxon>
        <taxon>Fungi</taxon>
        <taxon>Dikarya</taxon>
        <taxon>Ascomycota</taxon>
        <taxon>Pezizomycotina</taxon>
        <taxon>Sordariomycetes</taxon>
        <taxon>Hypocreomycetidae</taxon>
        <taxon>Hypocreales</taxon>
        <taxon>Hypocreaceae</taxon>
        <taxon>Trichoderma</taxon>
    </lineage>
</organism>